<evidence type="ECO:0000256" key="3">
    <source>
        <dbReference type="SAM" id="MobiDB-lite"/>
    </source>
</evidence>
<accession>A0A9P1HCX2</accession>
<name>A0A9P1HCX2_9PEZI</name>
<evidence type="ECO:0000256" key="2">
    <source>
        <dbReference type="ARBA" id="ARBA00022837"/>
    </source>
</evidence>
<keyword evidence="4" id="KW-0472">Membrane</keyword>
<dbReference type="InterPro" id="IPR007736">
    <property type="entry name" value="Caleosin-related"/>
</dbReference>
<organism evidence="6 7">
    <name type="scientific">Parascedosporium putredinis</name>
    <dbReference type="NCBI Taxonomy" id="1442378"/>
    <lineage>
        <taxon>Eukaryota</taxon>
        <taxon>Fungi</taxon>
        <taxon>Dikarya</taxon>
        <taxon>Ascomycota</taxon>
        <taxon>Pezizomycotina</taxon>
        <taxon>Sordariomycetes</taxon>
        <taxon>Hypocreomycetidae</taxon>
        <taxon>Microascales</taxon>
        <taxon>Microascaceae</taxon>
        <taxon>Parascedosporium</taxon>
    </lineage>
</organism>
<dbReference type="OrthoDB" id="640742at2759"/>
<dbReference type="PROSITE" id="PS50222">
    <property type="entry name" value="EF_HAND_2"/>
    <property type="match status" value="1"/>
</dbReference>
<evidence type="ECO:0000259" key="5">
    <source>
        <dbReference type="PROSITE" id="PS50222"/>
    </source>
</evidence>
<comment type="caution">
    <text evidence="6">The sequence shown here is derived from an EMBL/GenBank/DDBJ whole genome shotgun (WGS) entry which is preliminary data.</text>
</comment>
<dbReference type="PANTHER" id="PTHR31495">
    <property type="entry name" value="PEROXYGENASE 3-RELATED"/>
    <property type="match status" value="1"/>
</dbReference>
<keyword evidence="4" id="KW-0812">Transmembrane</keyword>
<dbReference type="EMBL" id="CALLCH030000021">
    <property type="protein sequence ID" value="CAI4220081.1"/>
    <property type="molecule type" value="Genomic_DNA"/>
</dbReference>
<evidence type="ECO:0000256" key="4">
    <source>
        <dbReference type="SAM" id="Phobius"/>
    </source>
</evidence>
<feature type="compositionally biased region" description="Low complexity" evidence="3">
    <location>
        <begin position="31"/>
        <end position="42"/>
    </location>
</feature>
<dbReference type="InterPro" id="IPR018247">
    <property type="entry name" value="EF_Hand_1_Ca_BS"/>
</dbReference>
<dbReference type="GO" id="GO:0005509">
    <property type="term" value="F:calcium ion binding"/>
    <property type="evidence" value="ECO:0007669"/>
    <property type="project" value="InterPro"/>
</dbReference>
<gene>
    <name evidence="6" type="ORF">PPNO1_LOCUS9622</name>
</gene>
<keyword evidence="2" id="KW-0106">Calcium</keyword>
<dbReference type="Pfam" id="PF05042">
    <property type="entry name" value="Caleosin"/>
    <property type="match status" value="1"/>
</dbReference>
<comment type="similarity">
    <text evidence="1">Belongs to the caleosin family.</text>
</comment>
<dbReference type="PANTHER" id="PTHR31495:SF0">
    <property type="entry name" value="BINDING PROTEIN CALEOSIN, PUTATIVE (AFU_ORTHOLOGUE AFUA_5G13750)-RELATED"/>
    <property type="match status" value="1"/>
</dbReference>
<dbReference type="AlphaFoldDB" id="A0A9P1HCX2"/>
<keyword evidence="7" id="KW-1185">Reference proteome</keyword>
<evidence type="ECO:0000313" key="6">
    <source>
        <dbReference type="EMBL" id="CAI4220081.1"/>
    </source>
</evidence>
<dbReference type="InterPro" id="IPR011992">
    <property type="entry name" value="EF-hand-dom_pair"/>
</dbReference>
<feature type="region of interest" description="Disordered" evidence="3">
    <location>
        <begin position="1"/>
        <end position="52"/>
    </location>
</feature>
<dbReference type="Proteomes" id="UP000838763">
    <property type="component" value="Unassembled WGS sequence"/>
</dbReference>
<dbReference type="PROSITE" id="PS00018">
    <property type="entry name" value="EF_HAND_1"/>
    <property type="match status" value="1"/>
</dbReference>
<reference evidence="6" key="1">
    <citation type="submission" date="2022-11" db="EMBL/GenBank/DDBJ databases">
        <authorList>
            <person name="Scott C."/>
            <person name="Bruce N."/>
        </authorList>
    </citation>
    <scope>NUCLEOTIDE SEQUENCE</scope>
</reference>
<protein>
    <recommendedName>
        <fullName evidence="5">EF-hand domain-containing protein</fullName>
    </recommendedName>
</protein>
<evidence type="ECO:0000256" key="1">
    <source>
        <dbReference type="ARBA" id="ARBA00006765"/>
    </source>
</evidence>
<dbReference type="InterPro" id="IPR002048">
    <property type="entry name" value="EF_hand_dom"/>
</dbReference>
<dbReference type="GO" id="GO:0004497">
    <property type="term" value="F:monooxygenase activity"/>
    <property type="evidence" value="ECO:0007669"/>
    <property type="project" value="TreeGrafter"/>
</dbReference>
<keyword evidence="4" id="KW-1133">Transmembrane helix</keyword>
<evidence type="ECO:0000313" key="7">
    <source>
        <dbReference type="Proteomes" id="UP000838763"/>
    </source>
</evidence>
<sequence>MPKPKSQKVAAKRTQVPPIATRLERTGPGGNSITLTTSNLTNGDTDSEKTQEQDNYTVLEQHIRYWDPKGDGKITPLNTYNGFRGLGFNILFSFLAMAIIHFAFSYPTRLAYSYIPDPFFRIYVHGIYKAKHGSSTGVYDSEGRFVGQVFNNMFSKWDNDKDGALGLKDLFEMMHANRDVMDPFGWCAAFLELGTTWLLIQKDGKVYKEDLRRVYDGSIFYKIRDDIDSGKGWEQGFGPRDLGKLFLKKIAVSL</sequence>
<feature type="domain" description="EF-hand" evidence="5">
    <location>
        <begin position="145"/>
        <end position="180"/>
    </location>
</feature>
<feature type="transmembrane region" description="Helical" evidence="4">
    <location>
        <begin position="86"/>
        <end position="104"/>
    </location>
</feature>
<proteinExistence type="inferred from homology"/>
<dbReference type="SUPFAM" id="SSF47473">
    <property type="entry name" value="EF-hand"/>
    <property type="match status" value="1"/>
</dbReference>